<organism evidence="1 2">
    <name type="scientific">Litoribacillus peritrichatus</name>
    <dbReference type="NCBI Taxonomy" id="718191"/>
    <lineage>
        <taxon>Bacteria</taxon>
        <taxon>Pseudomonadati</taxon>
        <taxon>Pseudomonadota</taxon>
        <taxon>Gammaproteobacteria</taxon>
        <taxon>Oceanospirillales</taxon>
        <taxon>Oceanospirillaceae</taxon>
        <taxon>Litoribacillus</taxon>
    </lineage>
</organism>
<name>A0ABP7MEV6_9GAMM</name>
<dbReference type="Proteomes" id="UP001501565">
    <property type="component" value="Unassembled WGS sequence"/>
</dbReference>
<sequence length="54" mass="6327">MAVIVLMMTRRIGVIKIKVLFDEILRGIIAFCVLNVSVERYGENKFWKLRLNTD</sequence>
<accession>A0ABP7MEV6</accession>
<keyword evidence="2" id="KW-1185">Reference proteome</keyword>
<gene>
    <name evidence="1" type="ORF">GCM10022277_17060</name>
</gene>
<dbReference type="EMBL" id="BAABBN010000004">
    <property type="protein sequence ID" value="GAA3921726.1"/>
    <property type="molecule type" value="Genomic_DNA"/>
</dbReference>
<evidence type="ECO:0000313" key="1">
    <source>
        <dbReference type="EMBL" id="GAA3921726.1"/>
    </source>
</evidence>
<reference evidence="2" key="1">
    <citation type="journal article" date="2019" name="Int. J. Syst. Evol. Microbiol.">
        <title>The Global Catalogue of Microorganisms (GCM) 10K type strain sequencing project: providing services to taxonomists for standard genome sequencing and annotation.</title>
        <authorList>
            <consortium name="The Broad Institute Genomics Platform"/>
            <consortium name="The Broad Institute Genome Sequencing Center for Infectious Disease"/>
            <person name="Wu L."/>
            <person name="Ma J."/>
        </authorList>
    </citation>
    <scope>NUCLEOTIDE SEQUENCE [LARGE SCALE GENOMIC DNA]</scope>
    <source>
        <strain evidence="2">JCM 17551</strain>
    </source>
</reference>
<evidence type="ECO:0000313" key="2">
    <source>
        <dbReference type="Proteomes" id="UP001501565"/>
    </source>
</evidence>
<proteinExistence type="predicted"/>
<protein>
    <submittedName>
        <fullName evidence="1">Uncharacterized protein</fullName>
    </submittedName>
</protein>
<comment type="caution">
    <text evidence="1">The sequence shown here is derived from an EMBL/GenBank/DDBJ whole genome shotgun (WGS) entry which is preliminary data.</text>
</comment>